<keyword evidence="2" id="KW-1185">Reference proteome</keyword>
<protein>
    <submittedName>
        <fullName evidence="1">Uncharacterized protein</fullName>
    </submittedName>
</protein>
<dbReference type="AlphaFoldDB" id="A0A060RB43"/>
<gene>
    <name evidence="1" type="ORF">BN938_0519</name>
</gene>
<name>A0A060RB43_9BACT</name>
<evidence type="ECO:0000313" key="1">
    <source>
        <dbReference type="EMBL" id="CDN30624.1"/>
    </source>
</evidence>
<dbReference type="STRING" id="1433126.BN938_0519"/>
<dbReference type="EMBL" id="HG934468">
    <property type="protein sequence ID" value="CDN30624.1"/>
    <property type="molecule type" value="Genomic_DNA"/>
</dbReference>
<dbReference type="Proteomes" id="UP000027616">
    <property type="component" value="Chromosome I"/>
</dbReference>
<dbReference type="HOGENOM" id="CLU_2070470_0_0_10"/>
<sequence>MSDFKTDLIALLERQVPELRNKIQAGAVDAETPVPYAAYSTPEETAIRTKHGIAGYSITFELSVYHSKMAEVEKLKHRVIKALEAQELGEKWCYYKSSEYAFYPDYNIHGYNLTFRII</sequence>
<accession>A0A060RB43</accession>
<dbReference type="KEGG" id="rbc:BN938_0519"/>
<dbReference type="OrthoDB" id="1093867at2"/>
<organism evidence="1 2">
    <name type="scientific">Mucinivorans hirudinis</name>
    <dbReference type="NCBI Taxonomy" id="1433126"/>
    <lineage>
        <taxon>Bacteria</taxon>
        <taxon>Pseudomonadati</taxon>
        <taxon>Bacteroidota</taxon>
        <taxon>Bacteroidia</taxon>
        <taxon>Bacteroidales</taxon>
        <taxon>Rikenellaceae</taxon>
        <taxon>Mucinivorans</taxon>
    </lineage>
</organism>
<evidence type="ECO:0000313" key="2">
    <source>
        <dbReference type="Proteomes" id="UP000027616"/>
    </source>
</evidence>
<reference evidence="1 2" key="1">
    <citation type="journal article" date="2015" name="Genome Announc.">
        <title>Complete Genome Sequence of the Novel Leech Symbiont Mucinivorans hirudinis M3T.</title>
        <authorList>
            <person name="Nelson M.C."/>
            <person name="Bomar L."/>
            <person name="Graf J."/>
        </authorList>
    </citation>
    <scope>NUCLEOTIDE SEQUENCE [LARGE SCALE GENOMIC DNA]</scope>
    <source>
        <strain evidence="2">M3</strain>
    </source>
</reference>
<proteinExistence type="predicted"/>